<evidence type="ECO:0000256" key="2">
    <source>
        <dbReference type="ARBA" id="ARBA00022801"/>
    </source>
</evidence>
<reference evidence="3" key="1">
    <citation type="submission" date="2016-04" db="EMBL/GenBank/DDBJ databases">
        <authorList>
            <person name="Evans L.H."/>
            <person name="Alamgir A."/>
            <person name="Owens N."/>
            <person name="Weber N.D."/>
            <person name="Virtaneva K."/>
            <person name="Barbian K."/>
            <person name="Babar A."/>
            <person name="Rosenke K."/>
        </authorList>
    </citation>
    <scope>NUCLEOTIDE SEQUENCE</scope>
    <source>
        <strain evidence="3">86-1</strain>
    </source>
</reference>
<dbReference type="InterPro" id="IPR052347">
    <property type="entry name" value="Isochorismatase_Nicotinamidase"/>
</dbReference>
<evidence type="ECO:0000256" key="1">
    <source>
        <dbReference type="ARBA" id="ARBA00006336"/>
    </source>
</evidence>
<dbReference type="InterPro" id="IPR036380">
    <property type="entry name" value="Isochorismatase-like_sf"/>
</dbReference>
<sequence>MMKKTAILAIDLQNDFTSPTGSLFVKNADVDVVCIADFIRKNQAKIDYVALTLDSHQPIHVAHQVYWKDKNGNHPPLFSIINATDVKSGLWQAQYNKELTIPYLEQLEAKGEVCTIWPMHCVLGTSGWSIDKMITDSLIEWAVNNNKSYELFYKGYSQSTEHYSIFRAAVEWDSQPETQLNSRLISILNSYDEVLLIGEAADYCVANSLNDILDTCSELAKKTVVLTDCMSWINPENKRAKTIFDNARKMGVRFETAGTYAF</sequence>
<comment type="similarity">
    <text evidence="1">Belongs to the isochorismatase family.</text>
</comment>
<dbReference type="EMBL" id="FLUM01000001">
    <property type="protein sequence ID" value="SBV92662.1"/>
    <property type="molecule type" value="Genomic_DNA"/>
</dbReference>
<dbReference type="Gene3D" id="3.40.50.850">
    <property type="entry name" value="Isochorismatase-like"/>
    <property type="match status" value="1"/>
</dbReference>
<dbReference type="PANTHER" id="PTHR11080">
    <property type="entry name" value="PYRAZINAMIDASE/NICOTINAMIDASE"/>
    <property type="match status" value="1"/>
</dbReference>
<keyword evidence="2" id="KW-0378">Hydrolase</keyword>
<organism evidence="3">
    <name type="scientific">uncultured Dysgonomonas sp</name>
    <dbReference type="NCBI Taxonomy" id="206096"/>
    <lineage>
        <taxon>Bacteria</taxon>
        <taxon>Pseudomonadati</taxon>
        <taxon>Bacteroidota</taxon>
        <taxon>Bacteroidia</taxon>
        <taxon>Bacteroidales</taxon>
        <taxon>Dysgonomonadaceae</taxon>
        <taxon>Dysgonomonas</taxon>
        <taxon>environmental samples</taxon>
    </lineage>
</organism>
<dbReference type="GO" id="GO:0016787">
    <property type="term" value="F:hydrolase activity"/>
    <property type="evidence" value="ECO:0007669"/>
    <property type="project" value="UniProtKB-KW"/>
</dbReference>
<protein>
    <recommendedName>
        <fullName evidence="4">Isochorismatase-like domain-containing protein</fullName>
    </recommendedName>
</protein>
<dbReference type="RefSeq" id="WP_296938558.1">
    <property type="nucleotide sequence ID" value="NZ_LT599032.1"/>
</dbReference>
<dbReference type="AlphaFoldDB" id="A0A212IZM7"/>
<proteinExistence type="inferred from homology"/>
<accession>A0A212IZM7</accession>
<evidence type="ECO:0008006" key="4">
    <source>
        <dbReference type="Google" id="ProtNLM"/>
    </source>
</evidence>
<dbReference type="PANTHER" id="PTHR11080:SF2">
    <property type="entry name" value="LD05707P"/>
    <property type="match status" value="1"/>
</dbReference>
<evidence type="ECO:0000313" key="3">
    <source>
        <dbReference type="EMBL" id="SBV92662.1"/>
    </source>
</evidence>
<name>A0A212IZM7_9BACT</name>
<dbReference type="SUPFAM" id="SSF52499">
    <property type="entry name" value="Isochorismatase-like hydrolases"/>
    <property type="match status" value="1"/>
</dbReference>
<gene>
    <name evidence="3" type="ORF">KL86DYS1_10669</name>
</gene>